<proteinExistence type="predicted"/>
<protein>
    <recommendedName>
        <fullName evidence="2">Rhodanese domain-containing protein</fullName>
    </recommendedName>
</protein>
<dbReference type="PANTHER" id="PTHR43268:SF7">
    <property type="entry name" value="RHODANESE DOMAIN-CONTAINING PROTEIN"/>
    <property type="match status" value="1"/>
</dbReference>
<dbReference type="Pfam" id="PF17773">
    <property type="entry name" value="UPF0176_N"/>
    <property type="match status" value="1"/>
</dbReference>
<evidence type="ECO:0000259" key="2">
    <source>
        <dbReference type="PROSITE" id="PS50206"/>
    </source>
</evidence>
<dbReference type="InterPro" id="IPR040503">
    <property type="entry name" value="TRHO_N"/>
</dbReference>
<dbReference type="AlphaFoldDB" id="A0A7S3ZTW0"/>
<dbReference type="EMBL" id="CAKKNE010000002">
    <property type="protein sequence ID" value="CAH0369121.1"/>
    <property type="molecule type" value="Genomic_DNA"/>
</dbReference>
<reference evidence="4" key="2">
    <citation type="submission" date="2021-11" db="EMBL/GenBank/DDBJ databases">
        <authorList>
            <consortium name="Genoscope - CEA"/>
            <person name="William W."/>
        </authorList>
    </citation>
    <scope>NUCLEOTIDE SEQUENCE</scope>
</reference>
<dbReference type="PANTHER" id="PTHR43268">
    <property type="entry name" value="THIOSULFATE SULFURTRANSFERASE/RHODANESE-LIKE DOMAIN-CONTAINING PROTEIN 2"/>
    <property type="match status" value="1"/>
</dbReference>
<evidence type="ECO:0000256" key="1">
    <source>
        <dbReference type="SAM" id="MobiDB-lite"/>
    </source>
</evidence>
<dbReference type="Gene3D" id="3.40.250.10">
    <property type="entry name" value="Rhodanese-like domain"/>
    <property type="match status" value="1"/>
</dbReference>
<dbReference type="PROSITE" id="PS50206">
    <property type="entry name" value="RHODANESE_3"/>
    <property type="match status" value="1"/>
</dbReference>
<dbReference type="Proteomes" id="UP000789595">
    <property type="component" value="Unassembled WGS sequence"/>
</dbReference>
<dbReference type="EMBL" id="HBIW01010890">
    <property type="protein sequence ID" value="CAE0693860.1"/>
    <property type="molecule type" value="Transcribed_RNA"/>
</dbReference>
<name>A0A7S3ZTW0_9STRA</name>
<dbReference type="SMART" id="SM00450">
    <property type="entry name" value="RHOD"/>
    <property type="match status" value="1"/>
</dbReference>
<evidence type="ECO:0000313" key="3">
    <source>
        <dbReference type="EMBL" id="CAE0693860.1"/>
    </source>
</evidence>
<dbReference type="Pfam" id="PF12368">
    <property type="entry name" value="Rhodanese_C"/>
    <property type="match status" value="1"/>
</dbReference>
<dbReference type="InterPro" id="IPR001763">
    <property type="entry name" value="Rhodanese-like_dom"/>
</dbReference>
<dbReference type="InterPro" id="IPR022111">
    <property type="entry name" value="Rhodanese_C"/>
</dbReference>
<dbReference type="SUPFAM" id="SSF52821">
    <property type="entry name" value="Rhodanese/Cell cycle control phosphatase"/>
    <property type="match status" value="1"/>
</dbReference>
<dbReference type="InterPro" id="IPR020936">
    <property type="entry name" value="TrhO"/>
</dbReference>
<dbReference type="InterPro" id="IPR036873">
    <property type="entry name" value="Rhodanese-like_dom_sf"/>
</dbReference>
<dbReference type="Gene3D" id="3.30.70.100">
    <property type="match status" value="1"/>
</dbReference>
<feature type="domain" description="Rhodanese" evidence="2">
    <location>
        <begin position="245"/>
        <end position="344"/>
    </location>
</feature>
<evidence type="ECO:0000313" key="5">
    <source>
        <dbReference type="Proteomes" id="UP000789595"/>
    </source>
</evidence>
<dbReference type="Pfam" id="PF00581">
    <property type="entry name" value="Rhodanese"/>
    <property type="match status" value="1"/>
</dbReference>
<dbReference type="OrthoDB" id="25002at2759"/>
<evidence type="ECO:0000313" key="4">
    <source>
        <dbReference type="EMBL" id="CAH0369121.1"/>
    </source>
</evidence>
<gene>
    <name evidence="3" type="ORF">PCAL00307_LOCUS9296</name>
    <name evidence="4" type="ORF">PECAL_2P22290</name>
</gene>
<reference evidence="3" key="1">
    <citation type="submission" date="2021-01" db="EMBL/GenBank/DDBJ databases">
        <authorList>
            <person name="Corre E."/>
            <person name="Pelletier E."/>
            <person name="Niang G."/>
            <person name="Scheremetjew M."/>
            <person name="Finn R."/>
            <person name="Kale V."/>
            <person name="Holt S."/>
            <person name="Cochrane G."/>
            <person name="Meng A."/>
            <person name="Brown T."/>
            <person name="Cohen L."/>
        </authorList>
    </citation>
    <scope>NUCLEOTIDE SEQUENCE</scope>
    <source>
        <strain evidence="3">CCMP1756</strain>
    </source>
</reference>
<keyword evidence="5" id="KW-1185">Reference proteome</keyword>
<sequence>MSGLVAARPRPPQRNQKKAPVAQRASDEDIAAVLANVAKLCGPATTLPQRYREAYGVALDARALGFGKLGALLSLGERRGLFAVERTERREDGTSGSWCLRPVGAEITENASDGGSVGLLGFYHYARPPWTEPARDATAAWLRALCAQHGLGGRVRVATEGVNATVSGSTSELDAFQATLSTTEGWHSVLFKREPCTSHQLWPALSCWTADELCGFGADESTRERLDAVGPGILLEPRAFRARMMEKDAVLVDVRNAYETTIGAFPGALDPKTRTFADFQQWLEKDETQIALKDKDVLMYCTGGVRCERASAALRAAMPEQKERVFHLQGGIVSYMDEGLEGFAGANYVFDRRNRHGAAPRGSDQVLGKCLACRKPWDVYRGSATCAKCKVRVLLCDACLSSRDHEALVCDLCS</sequence>
<accession>A0A7S3ZTW0</accession>
<feature type="region of interest" description="Disordered" evidence="1">
    <location>
        <begin position="1"/>
        <end position="24"/>
    </location>
</feature>
<organism evidence="3">
    <name type="scientific">Pelagomonas calceolata</name>
    <dbReference type="NCBI Taxonomy" id="35677"/>
    <lineage>
        <taxon>Eukaryota</taxon>
        <taxon>Sar</taxon>
        <taxon>Stramenopiles</taxon>
        <taxon>Ochrophyta</taxon>
        <taxon>Pelagophyceae</taxon>
        <taxon>Pelagomonadales</taxon>
        <taxon>Pelagomonadaceae</taxon>
        <taxon>Pelagomonas</taxon>
    </lineage>
</organism>